<dbReference type="EMBL" id="GBRH01168926">
    <property type="protein sequence ID" value="JAE28970.1"/>
    <property type="molecule type" value="Transcribed_RNA"/>
</dbReference>
<name>A0A0A9GVD0_ARUDO</name>
<dbReference type="AlphaFoldDB" id="A0A0A9GVD0"/>
<accession>A0A0A9GVD0</accession>
<reference evidence="1" key="1">
    <citation type="submission" date="2014-09" db="EMBL/GenBank/DDBJ databases">
        <authorList>
            <person name="Magalhaes I.L.F."/>
            <person name="Oliveira U."/>
            <person name="Santos F.R."/>
            <person name="Vidigal T.H.D.A."/>
            <person name="Brescovit A.D."/>
            <person name="Santos A.J."/>
        </authorList>
    </citation>
    <scope>NUCLEOTIDE SEQUENCE</scope>
    <source>
        <tissue evidence="1">Shoot tissue taken approximately 20 cm above the soil surface</tissue>
    </source>
</reference>
<reference evidence="1" key="2">
    <citation type="journal article" date="2015" name="Data Brief">
        <title>Shoot transcriptome of the giant reed, Arundo donax.</title>
        <authorList>
            <person name="Barrero R.A."/>
            <person name="Guerrero F.D."/>
            <person name="Moolhuijzen P."/>
            <person name="Goolsby J.A."/>
            <person name="Tidwell J."/>
            <person name="Bellgard S.E."/>
            <person name="Bellgard M.I."/>
        </authorList>
    </citation>
    <scope>NUCLEOTIDE SEQUENCE</scope>
    <source>
        <tissue evidence="1">Shoot tissue taken approximately 20 cm above the soil surface</tissue>
    </source>
</reference>
<evidence type="ECO:0000313" key="1">
    <source>
        <dbReference type="EMBL" id="JAE28970.1"/>
    </source>
</evidence>
<proteinExistence type="predicted"/>
<protein>
    <submittedName>
        <fullName evidence="1">Uncharacterized protein</fullName>
    </submittedName>
</protein>
<sequence length="90" mass="9811">MMRYGEKSNATMLSSGFEAFPGGEPGGSRAPWWRRSKKIHSKMAVRRRSKTSRSDASLASCCLVLTTMIPHPRLTKLTGIGRVSWTAGAG</sequence>
<organism evidence="1">
    <name type="scientific">Arundo donax</name>
    <name type="common">Giant reed</name>
    <name type="synonym">Donax arundinaceus</name>
    <dbReference type="NCBI Taxonomy" id="35708"/>
    <lineage>
        <taxon>Eukaryota</taxon>
        <taxon>Viridiplantae</taxon>
        <taxon>Streptophyta</taxon>
        <taxon>Embryophyta</taxon>
        <taxon>Tracheophyta</taxon>
        <taxon>Spermatophyta</taxon>
        <taxon>Magnoliopsida</taxon>
        <taxon>Liliopsida</taxon>
        <taxon>Poales</taxon>
        <taxon>Poaceae</taxon>
        <taxon>PACMAD clade</taxon>
        <taxon>Arundinoideae</taxon>
        <taxon>Arundineae</taxon>
        <taxon>Arundo</taxon>
    </lineage>
</organism>